<dbReference type="Pfam" id="PF26236">
    <property type="entry name" value="DUF8054_N"/>
    <property type="match status" value="1"/>
</dbReference>
<dbReference type="InterPro" id="IPR058674">
    <property type="entry name" value="DUF8054_N"/>
</dbReference>
<name>A0A1I6LU38_9EURY</name>
<keyword evidence="1" id="KW-0472">Membrane</keyword>
<reference evidence="4 5" key="1">
    <citation type="submission" date="2016-10" db="EMBL/GenBank/DDBJ databases">
        <authorList>
            <person name="de Groot N.N."/>
        </authorList>
    </citation>
    <scope>NUCLEOTIDE SEQUENCE [LARGE SCALE GENOMIC DNA]</scope>
    <source>
        <strain evidence="4 5">CGMCC 1.10457</strain>
    </source>
</reference>
<dbReference type="AlphaFoldDB" id="A0A1I6LU38"/>
<dbReference type="Proteomes" id="UP000199062">
    <property type="component" value="Unassembled WGS sequence"/>
</dbReference>
<dbReference type="Pfam" id="PF26238">
    <property type="entry name" value="DUF8054_M"/>
    <property type="match status" value="1"/>
</dbReference>
<dbReference type="InterPro" id="IPR058775">
    <property type="entry name" value="DUF8054_M"/>
</dbReference>
<dbReference type="OrthoDB" id="205972at2157"/>
<protein>
    <submittedName>
        <fullName evidence="4">Uncharacterized protein</fullName>
    </submittedName>
</protein>
<evidence type="ECO:0000313" key="5">
    <source>
        <dbReference type="Proteomes" id="UP000199062"/>
    </source>
</evidence>
<sequence>MRGLSRLHDPAHTGPNRCLPCTAVNGVLLVVVTALVAVASAPWLAVAVLVTGAVLVWQRGYLVPYTPRFAPGIVETLPLPDDWFRNPPQQGSLSDDESVDGGDVLAALDVAGVVRLEGEDVVLEDAFERRWHEEMAALADRSPAALAEAAASIPSVESVEHVRSGGNRWFVVDGRHDLIPRPIVVAELAAVRTLPDDVEPEAVRLAASRVLRQFLEACPVCETELVPSSTTGCCGSPRDAQETRVCPECEQRVLTIPEPDSASEA</sequence>
<organism evidence="4 5">
    <name type="scientific">Halomicrobium zhouii</name>
    <dbReference type="NCBI Taxonomy" id="767519"/>
    <lineage>
        <taxon>Archaea</taxon>
        <taxon>Methanobacteriati</taxon>
        <taxon>Methanobacteriota</taxon>
        <taxon>Stenosarchaea group</taxon>
        <taxon>Halobacteria</taxon>
        <taxon>Halobacteriales</taxon>
        <taxon>Haloarculaceae</taxon>
        <taxon>Halomicrobium</taxon>
    </lineage>
</organism>
<keyword evidence="1" id="KW-0812">Transmembrane</keyword>
<evidence type="ECO:0000256" key="1">
    <source>
        <dbReference type="SAM" id="Phobius"/>
    </source>
</evidence>
<keyword evidence="1" id="KW-1133">Transmembrane helix</keyword>
<evidence type="ECO:0000259" key="3">
    <source>
        <dbReference type="Pfam" id="PF26238"/>
    </source>
</evidence>
<dbReference type="RefSeq" id="WP_089817450.1">
    <property type="nucleotide sequence ID" value="NZ_FOZK01000003.1"/>
</dbReference>
<feature type="transmembrane region" description="Helical" evidence="1">
    <location>
        <begin position="27"/>
        <end position="57"/>
    </location>
</feature>
<accession>A0A1I6LU38</accession>
<feature type="domain" description="DUF8054" evidence="2">
    <location>
        <begin position="5"/>
        <end position="84"/>
    </location>
</feature>
<gene>
    <name evidence="4" type="ORF">SAMN05216559_3108</name>
</gene>
<proteinExistence type="predicted"/>
<keyword evidence="5" id="KW-1185">Reference proteome</keyword>
<dbReference type="EMBL" id="FOZK01000003">
    <property type="protein sequence ID" value="SFS06840.1"/>
    <property type="molecule type" value="Genomic_DNA"/>
</dbReference>
<evidence type="ECO:0000313" key="4">
    <source>
        <dbReference type="EMBL" id="SFS06840.1"/>
    </source>
</evidence>
<evidence type="ECO:0000259" key="2">
    <source>
        <dbReference type="Pfam" id="PF26236"/>
    </source>
</evidence>
<feature type="domain" description="DUF8054" evidence="3">
    <location>
        <begin position="103"/>
        <end position="212"/>
    </location>
</feature>